<feature type="domain" description="BZIP" evidence="9">
    <location>
        <begin position="237"/>
        <end position="297"/>
    </location>
</feature>
<proteinExistence type="inferred from homology"/>
<evidence type="ECO:0000256" key="6">
    <source>
        <dbReference type="ARBA" id="ARBA00023242"/>
    </source>
</evidence>
<dbReference type="InterPro" id="IPR044280">
    <property type="entry name" value="Hac1/HY5"/>
</dbReference>
<reference evidence="10 11" key="1">
    <citation type="journal article" date="2014" name="Nat. Commun.">
        <title>Klebsormidium flaccidum genome reveals primary factors for plant terrestrial adaptation.</title>
        <authorList>
            <person name="Hori K."/>
            <person name="Maruyama F."/>
            <person name="Fujisawa T."/>
            <person name="Togashi T."/>
            <person name="Yamamoto N."/>
            <person name="Seo M."/>
            <person name="Sato S."/>
            <person name="Yamada T."/>
            <person name="Mori H."/>
            <person name="Tajima N."/>
            <person name="Moriyama T."/>
            <person name="Ikeuchi M."/>
            <person name="Watanabe M."/>
            <person name="Wada H."/>
            <person name="Kobayashi K."/>
            <person name="Saito M."/>
            <person name="Masuda T."/>
            <person name="Sasaki-Sekimoto Y."/>
            <person name="Mashiguchi K."/>
            <person name="Awai K."/>
            <person name="Shimojima M."/>
            <person name="Masuda S."/>
            <person name="Iwai M."/>
            <person name="Nobusawa T."/>
            <person name="Narise T."/>
            <person name="Kondo S."/>
            <person name="Saito H."/>
            <person name="Sato R."/>
            <person name="Murakawa M."/>
            <person name="Ihara Y."/>
            <person name="Oshima-Yamada Y."/>
            <person name="Ohtaka K."/>
            <person name="Satoh M."/>
            <person name="Sonobe K."/>
            <person name="Ishii M."/>
            <person name="Ohtani R."/>
            <person name="Kanamori-Sato M."/>
            <person name="Honoki R."/>
            <person name="Miyazaki D."/>
            <person name="Mochizuki H."/>
            <person name="Umetsu J."/>
            <person name="Higashi K."/>
            <person name="Shibata D."/>
            <person name="Kamiya Y."/>
            <person name="Sato N."/>
            <person name="Nakamura Y."/>
            <person name="Tabata S."/>
            <person name="Ida S."/>
            <person name="Kurokawa K."/>
            <person name="Ohta H."/>
        </authorList>
    </citation>
    <scope>NUCLEOTIDE SEQUENCE [LARGE SCALE GENOMIC DNA]</scope>
    <source>
        <strain evidence="10 11">NIES-2285</strain>
    </source>
</reference>
<gene>
    <name evidence="10" type="ORF">KFL_000980290</name>
</gene>
<dbReference type="GO" id="GO:0045944">
    <property type="term" value="P:positive regulation of transcription by RNA polymerase II"/>
    <property type="evidence" value="ECO:0007669"/>
    <property type="project" value="InterPro"/>
</dbReference>
<evidence type="ECO:0000256" key="8">
    <source>
        <dbReference type="SAM" id="MobiDB-lite"/>
    </source>
</evidence>
<keyword evidence="11" id="KW-1185">Reference proteome</keyword>
<evidence type="ECO:0000256" key="2">
    <source>
        <dbReference type="ARBA" id="ARBA00007163"/>
    </source>
</evidence>
<evidence type="ECO:0000256" key="1">
    <source>
        <dbReference type="ARBA" id="ARBA00004123"/>
    </source>
</evidence>
<evidence type="ECO:0000256" key="5">
    <source>
        <dbReference type="ARBA" id="ARBA00023163"/>
    </source>
</evidence>
<keyword evidence="4" id="KW-0238">DNA-binding</keyword>
<keyword evidence="6" id="KW-0539">Nucleus</keyword>
<organism evidence="10 11">
    <name type="scientific">Klebsormidium nitens</name>
    <name type="common">Green alga</name>
    <name type="synonym">Ulothrix nitens</name>
    <dbReference type="NCBI Taxonomy" id="105231"/>
    <lineage>
        <taxon>Eukaryota</taxon>
        <taxon>Viridiplantae</taxon>
        <taxon>Streptophyta</taxon>
        <taxon>Klebsormidiophyceae</taxon>
        <taxon>Klebsormidiales</taxon>
        <taxon>Klebsormidiaceae</taxon>
        <taxon>Klebsormidium</taxon>
    </lineage>
</organism>
<comment type="similarity">
    <text evidence="2">Belongs to the bZIP family.</text>
</comment>
<feature type="region of interest" description="Disordered" evidence="8">
    <location>
        <begin position="51"/>
        <end position="79"/>
    </location>
</feature>
<dbReference type="PANTHER" id="PTHR46714">
    <property type="entry name" value="TRANSCRIPTIONAL ACTIVATOR HAC1"/>
    <property type="match status" value="1"/>
</dbReference>
<keyword evidence="5" id="KW-0804">Transcription</keyword>
<dbReference type="PROSITE" id="PS00036">
    <property type="entry name" value="BZIP_BASIC"/>
    <property type="match status" value="1"/>
</dbReference>
<dbReference type="Gene3D" id="1.20.5.170">
    <property type="match status" value="1"/>
</dbReference>
<comment type="subcellular location">
    <subcellularLocation>
        <location evidence="1">Nucleus</location>
    </subcellularLocation>
</comment>
<feature type="compositionally biased region" description="Polar residues" evidence="8">
    <location>
        <begin position="51"/>
        <end position="69"/>
    </location>
</feature>
<evidence type="ECO:0000256" key="3">
    <source>
        <dbReference type="ARBA" id="ARBA00023015"/>
    </source>
</evidence>
<name>A0A0U9HJI0_KLENI</name>
<feature type="region of interest" description="Disordered" evidence="8">
    <location>
        <begin position="146"/>
        <end position="213"/>
    </location>
</feature>
<evidence type="ECO:0000259" key="9">
    <source>
        <dbReference type="PROSITE" id="PS50217"/>
    </source>
</evidence>
<dbReference type="STRING" id="105231.A0A0U9HJI0"/>
<feature type="coiled-coil region" evidence="7">
    <location>
        <begin position="245"/>
        <end position="293"/>
    </location>
</feature>
<dbReference type="PANTHER" id="PTHR46714:SF6">
    <property type="entry name" value="TRANSCRIPTIONAL ACTIVATOR HAC1"/>
    <property type="match status" value="1"/>
</dbReference>
<dbReference type="SUPFAM" id="SSF57959">
    <property type="entry name" value="Leucine zipper domain"/>
    <property type="match status" value="1"/>
</dbReference>
<evidence type="ECO:0000313" key="11">
    <source>
        <dbReference type="Proteomes" id="UP000054558"/>
    </source>
</evidence>
<dbReference type="SMART" id="SM00338">
    <property type="entry name" value="BRLZ"/>
    <property type="match status" value="1"/>
</dbReference>
<dbReference type="GO" id="GO:0000981">
    <property type="term" value="F:DNA-binding transcription factor activity, RNA polymerase II-specific"/>
    <property type="evidence" value="ECO:0007669"/>
    <property type="project" value="InterPro"/>
</dbReference>
<dbReference type="Pfam" id="PF00170">
    <property type="entry name" value="bZIP_1"/>
    <property type="match status" value="1"/>
</dbReference>
<dbReference type="GO" id="GO:0003677">
    <property type="term" value="F:DNA binding"/>
    <property type="evidence" value="ECO:0007669"/>
    <property type="project" value="UniProtKB-KW"/>
</dbReference>
<dbReference type="GO" id="GO:0005634">
    <property type="term" value="C:nucleus"/>
    <property type="evidence" value="ECO:0007669"/>
    <property type="project" value="UniProtKB-SubCell"/>
</dbReference>
<evidence type="ECO:0000256" key="7">
    <source>
        <dbReference type="SAM" id="Coils"/>
    </source>
</evidence>
<dbReference type="CDD" id="cd14704">
    <property type="entry name" value="bZIP_HY5-like"/>
    <property type="match status" value="1"/>
</dbReference>
<accession>A0A0U9HJI0</accession>
<sequence length="305" mass="32950">MQREFGDNSVAVAVAPLPIARPVPRMAAPAQPLTQDELEMQKLIEQVLGNQPLTLGDSAAQQGPSTSGPQHVGHSKKERMLRRVQQEEAKNALLQAHHAPTTSSADMKPVLGVPPPGFTHGMPSFSPFGYFPPFGTAAPQLPMGNAAQEAAVKRMQRQTADQEKKIKRRRVLEGPSASRPPSLPIPSPLLGAAPPSVSTPRSSSSEGSNPQVGEEAEPVMLDGAPLVGLPPAKALGRKKRLLRNRVSAQQAREKKKLLLAQLEARVADLESRNASLDEEAAALVQQNEELRRRVRENIHKPVQSY</sequence>
<evidence type="ECO:0000256" key="4">
    <source>
        <dbReference type="ARBA" id="ARBA00023125"/>
    </source>
</evidence>
<keyword evidence="7" id="KW-0175">Coiled coil</keyword>
<protein>
    <submittedName>
        <fullName evidence="10">Basic region leucin zipper containing protein</fullName>
    </submittedName>
</protein>
<dbReference type="EMBL" id="DF237047">
    <property type="protein sequence ID" value="GAQ82042.1"/>
    <property type="molecule type" value="Genomic_DNA"/>
</dbReference>
<dbReference type="InterPro" id="IPR004827">
    <property type="entry name" value="bZIP"/>
</dbReference>
<dbReference type="PROSITE" id="PS50217">
    <property type="entry name" value="BZIP"/>
    <property type="match status" value="1"/>
</dbReference>
<feature type="compositionally biased region" description="Low complexity" evidence="8">
    <location>
        <begin position="188"/>
        <end position="210"/>
    </location>
</feature>
<evidence type="ECO:0000313" key="10">
    <source>
        <dbReference type="EMBL" id="GAQ82042.1"/>
    </source>
</evidence>
<dbReference type="InterPro" id="IPR046347">
    <property type="entry name" value="bZIP_sf"/>
</dbReference>
<keyword evidence="3" id="KW-0805">Transcription regulation</keyword>
<dbReference type="AlphaFoldDB" id="A0A0U9HJI0"/>
<dbReference type="Proteomes" id="UP000054558">
    <property type="component" value="Unassembled WGS sequence"/>
</dbReference>